<proteinExistence type="predicted"/>
<dbReference type="RefSeq" id="WP_027272139.1">
    <property type="nucleotide sequence ID" value="NZ_CAAAJE010000032.1"/>
</dbReference>
<protein>
    <submittedName>
        <fullName evidence="1">HAD-superfamily phosphatase</fullName>
    </submittedName>
</protein>
<dbReference type="InterPro" id="IPR023214">
    <property type="entry name" value="HAD_sf"/>
</dbReference>
<dbReference type="Gene3D" id="3.40.50.1000">
    <property type="entry name" value="HAD superfamily/HAD-like"/>
    <property type="match status" value="1"/>
</dbReference>
<dbReference type="EMBL" id="LNYV01000006">
    <property type="protein sequence ID" value="KTD59543.1"/>
    <property type="molecule type" value="Genomic_DNA"/>
</dbReference>
<comment type="caution">
    <text evidence="1">The sequence shown here is derived from an EMBL/GenBank/DDBJ whole genome shotgun (WGS) entry which is preliminary data.</text>
</comment>
<evidence type="ECO:0000313" key="2">
    <source>
        <dbReference type="Proteomes" id="UP000054621"/>
    </source>
</evidence>
<evidence type="ECO:0000313" key="1">
    <source>
        <dbReference type="EMBL" id="KTD59543.1"/>
    </source>
</evidence>
<dbReference type="PATRIC" id="fig|28087.4.peg.679"/>
<dbReference type="Proteomes" id="UP000054621">
    <property type="component" value="Unassembled WGS sequence"/>
</dbReference>
<dbReference type="eggNOG" id="COG3882">
    <property type="taxonomic scope" value="Bacteria"/>
</dbReference>
<dbReference type="AlphaFoldDB" id="A0A0W0YRS8"/>
<gene>
    <name evidence="1" type="ORF">Lsai_0635</name>
</gene>
<dbReference type="STRING" id="28087.Lsai_0635"/>
<dbReference type="OrthoDB" id="323926at2"/>
<name>A0A0W0YRS8_9GAMM</name>
<dbReference type="InterPro" id="IPR036412">
    <property type="entry name" value="HAD-like_sf"/>
</dbReference>
<sequence>MNEIKLIIWDLDDTLWKGTLADQDDVILNKDVIERIEYLLNRGIVHSICSKNDVKKAEKMLKQLGIYEFFIFPKISFEDKGLRIKKIIEQAQLREQNVLFVDDNEFVLREVLFHNPNIVIKLAEQFMQEDVSNWGKDDSNRERLAHYKILEKKEKNKITFLEKNHDEHAFLKECNIKIQLIPLDINDHEIERVIELVNRSNQMNYTQSRIKYEYLFTLFELKNGNNFKVRVEDKYGDYGVVGYVCILNNSLFHYVFSCRILGMCVEARMYQWLKTMYPDLKSSFNMSKLKNVDINLDFIEINLQQESEDKKSTLNSKKVLVRGPCLANAVSFLLSEHYHVDEEIFSFFEYANLHFLRENLEGKQDVRFDKTRKAIELNEYHMIVNFLESDYYSGNYKIQSNKIPVTSNYIFWKSLKTIKQDNHVLGEHIKTMMINGMRDIKRFNLDNRFSPWPRIERMVNATLDWFGERWRKILYQFIFYFVFKNYRGYVSEKQFENNVLWYIGLFPEHVKLLFINPPEKIPLPLMTQEQNERIVQRTQLLNKIMRNIAREKPNVLLLEMDEIIDQEDIVDSFSHLKRQGYIKLSQLLLKTAKCSFAGN</sequence>
<dbReference type="SUPFAM" id="SSF56784">
    <property type="entry name" value="HAD-like"/>
    <property type="match status" value="1"/>
</dbReference>
<organism evidence="1 2">
    <name type="scientific">Legionella sainthelensi</name>
    <dbReference type="NCBI Taxonomy" id="28087"/>
    <lineage>
        <taxon>Bacteria</taxon>
        <taxon>Pseudomonadati</taxon>
        <taxon>Pseudomonadota</taxon>
        <taxon>Gammaproteobacteria</taxon>
        <taxon>Legionellales</taxon>
        <taxon>Legionellaceae</taxon>
        <taxon>Legionella</taxon>
    </lineage>
</organism>
<reference evidence="1 2" key="1">
    <citation type="submission" date="2015-11" db="EMBL/GenBank/DDBJ databases">
        <title>Genomic analysis of 38 Legionella species identifies large and diverse effector repertoires.</title>
        <authorList>
            <person name="Burstein D."/>
            <person name="Amaro F."/>
            <person name="Zusman T."/>
            <person name="Lifshitz Z."/>
            <person name="Cohen O."/>
            <person name="Gilbert J.A."/>
            <person name="Pupko T."/>
            <person name="Shuman H.A."/>
            <person name="Segal G."/>
        </authorList>
    </citation>
    <scope>NUCLEOTIDE SEQUENCE [LARGE SCALE GENOMIC DNA]</scope>
    <source>
        <strain evidence="1 2">Mt.St.Helens-4</strain>
    </source>
</reference>
<dbReference type="SUPFAM" id="SSF52266">
    <property type="entry name" value="SGNH hydrolase"/>
    <property type="match status" value="1"/>
</dbReference>
<accession>A0A0W0YRS8</accession>